<sequence>MLFKQTRLVADRSAAAALNLVQRRSLYSLHQYQSLHPTRLISLESRSTTTLRSFNLTAATADHISTRAYTSSSSPKRSSAAQESGSGPKVSNHTSTELDTMTNVQLRDLLREYGLMVSGRKAELIDRLVNHVRQHHPQGDKTVVANGTTKNKGDVIKAADAGAIKPEQHKRLFEERQQWDHSSSPSPAQSNSTNAATPVQSNHKTNGTTGGGPSAKQSDKEQAVKTVAHERDQVKVRQEKELHEREVRSKLEKERLANERIEKEQKELKARQEKEQHERELKAKQEKEQRERELKAKQEKEQHEKELKAKIERERLAKEKYEKEQQELKAKQEKERLAKEKYENEQRELKAKQEKEQHERELKAKLEKERLAKEKHEKEQRELKAKQEKEQHERELKAKHEELLAKEKHEKHQQELKAKQEKEHHERELKAKQEKEKLAKERHEKEQRELKAKQDKEQHEREIRANHEKELKIKQDNELKAKHDKEVQEKERQLKDAAAAAEQEALRAKRVTDEKLKEVYKRAEKEHASKSGSATSSSKQTNGNPSDKWAQEKIPIGTKIAGVVLGLGIVAWFLSGKRDRWVEAQAKAAEERRQRLAEETAEEVQEAKKKAQEKDKNYNDINRLS</sequence>
<dbReference type="OrthoDB" id="445357at2759"/>
<feature type="transmembrane region" description="Helical" evidence="2">
    <location>
        <begin position="556"/>
        <end position="574"/>
    </location>
</feature>
<dbReference type="SMART" id="SM00513">
    <property type="entry name" value="SAP"/>
    <property type="match status" value="1"/>
</dbReference>
<keyword evidence="5" id="KW-1185">Reference proteome</keyword>
<dbReference type="SUPFAM" id="SSF68906">
    <property type="entry name" value="SAP domain"/>
    <property type="match status" value="1"/>
</dbReference>
<feature type="compositionally biased region" description="Low complexity" evidence="1">
    <location>
        <begin position="68"/>
        <end position="84"/>
    </location>
</feature>
<organism evidence="4 5">
    <name type="scientific">Entomortierella parvispora</name>
    <dbReference type="NCBI Taxonomy" id="205924"/>
    <lineage>
        <taxon>Eukaryota</taxon>
        <taxon>Fungi</taxon>
        <taxon>Fungi incertae sedis</taxon>
        <taxon>Mucoromycota</taxon>
        <taxon>Mortierellomycotina</taxon>
        <taxon>Mortierellomycetes</taxon>
        <taxon>Mortierellales</taxon>
        <taxon>Mortierellaceae</taxon>
        <taxon>Entomortierella</taxon>
    </lineage>
</organism>
<feature type="compositionally biased region" description="Low complexity" evidence="1">
    <location>
        <begin position="182"/>
        <end position="197"/>
    </location>
</feature>
<feature type="region of interest" description="Disordered" evidence="1">
    <location>
        <begin position="603"/>
        <end position="625"/>
    </location>
</feature>
<evidence type="ECO:0000313" key="4">
    <source>
        <dbReference type="EMBL" id="GJJ76308.1"/>
    </source>
</evidence>
<keyword evidence="2" id="KW-1133">Transmembrane helix</keyword>
<evidence type="ECO:0000259" key="3">
    <source>
        <dbReference type="PROSITE" id="PS50800"/>
    </source>
</evidence>
<proteinExistence type="predicted"/>
<dbReference type="Pfam" id="PF02037">
    <property type="entry name" value="SAP"/>
    <property type="match status" value="1"/>
</dbReference>
<evidence type="ECO:0000313" key="5">
    <source>
        <dbReference type="Proteomes" id="UP000827284"/>
    </source>
</evidence>
<comment type="caution">
    <text evidence="4">The sequence shown here is derived from an EMBL/GenBank/DDBJ whole genome shotgun (WGS) entry which is preliminary data.</text>
</comment>
<feature type="region of interest" description="Disordered" evidence="1">
    <location>
        <begin position="175"/>
        <end position="550"/>
    </location>
</feature>
<reference evidence="4" key="2">
    <citation type="journal article" date="2022" name="Microbiol. Resour. Announc.">
        <title>Whole-Genome Sequence of Entomortierella parvispora E1425, a Mucoromycotan Fungus Associated with Burkholderiaceae-Related Endosymbiotic Bacteria.</title>
        <authorList>
            <person name="Herlambang A."/>
            <person name="Guo Y."/>
            <person name="Takashima Y."/>
            <person name="Narisawa K."/>
            <person name="Ohta H."/>
            <person name="Nishizawa T."/>
        </authorList>
    </citation>
    <scope>NUCLEOTIDE SEQUENCE</scope>
    <source>
        <strain evidence="4">E1425</strain>
    </source>
</reference>
<dbReference type="InterPro" id="IPR003034">
    <property type="entry name" value="SAP_dom"/>
</dbReference>
<dbReference type="InterPro" id="IPR036361">
    <property type="entry name" value="SAP_dom_sf"/>
</dbReference>
<reference evidence="4" key="1">
    <citation type="submission" date="2021-11" db="EMBL/GenBank/DDBJ databases">
        <authorList>
            <person name="Herlambang A."/>
            <person name="Guo Y."/>
            <person name="Takashima Y."/>
            <person name="Nishizawa T."/>
        </authorList>
    </citation>
    <scope>NUCLEOTIDE SEQUENCE</scope>
    <source>
        <strain evidence="4">E1425</strain>
    </source>
</reference>
<dbReference type="PROSITE" id="PS50800">
    <property type="entry name" value="SAP"/>
    <property type="match status" value="1"/>
</dbReference>
<feature type="compositionally biased region" description="Basic and acidic residues" evidence="1">
    <location>
        <begin position="504"/>
        <end position="529"/>
    </location>
</feature>
<evidence type="ECO:0000256" key="2">
    <source>
        <dbReference type="SAM" id="Phobius"/>
    </source>
</evidence>
<keyword evidence="2" id="KW-0812">Transmembrane</keyword>
<feature type="domain" description="SAP" evidence="3">
    <location>
        <begin position="98"/>
        <end position="132"/>
    </location>
</feature>
<dbReference type="Proteomes" id="UP000827284">
    <property type="component" value="Unassembled WGS sequence"/>
</dbReference>
<feature type="compositionally biased region" description="Low complexity" evidence="1">
    <location>
        <begin position="530"/>
        <end position="539"/>
    </location>
</feature>
<dbReference type="EMBL" id="BQFW01000012">
    <property type="protein sequence ID" value="GJJ76308.1"/>
    <property type="molecule type" value="Genomic_DNA"/>
</dbReference>
<feature type="region of interest" description="Disordered" evidence="1">
    <location>
        <begin position="67"/>
        <end position="99"/>
    </location>
</feature>
<evidence type="ECO:0000256" key="1">
    <source>
        <dbReference type="SAM" id="MobiDB-lite"/>
    </source>
</evidence>
<keyword evidence="2" id="KW-0472">Membrane</keyword>
<gene>
    <name evidence="4" type="ORF">EMPS_08667</name>
</gene>
<feature type="compositionally biased region" description="Polar residues" evidence="1">
    <location>
        <begin position="198"/>
        <end position="207"/>
    </location>
</feature>
<accession>A0A9P3HH35</accession>
<name>A0A9P3HH35_9FUNG</name>
<protein>
    <recommendedName>
        <fullName evidence="3">SAP domain-containing protein</fullName>
    </recommendedName>
</protein>
<feature type="compositionally biased region" description="Polar residues" evidence="1">
    <location>
        <begin position="89"/>
        <end position="99"/>
    </location>
</feature>
<feature type="compositionally biased region" description="Basic and acidic residues" evidence="1">
    <location>
        <begin position="217"/>
        <end position="495"/>
    </location>
</feature>
<feature type="compositionally biased region" description="Basic and acidic residues" evidence="1">
    <location>
        <begin position="605"/>
        <end position="618"/>
    </location>
</feature>
<dbReference type="AlphaFoldDB" id="A0A9P3HH35"/>